<reference evidence="1 2" key="1">
    <citation type="submission" date="2015-09" db="EMBL/GenBank/DDBJ databases">
        <authorList>
            <consortium name="Pathogen Informatics"/>
        </authorList>
    </citation>
    <scope>NUCLEOTIDE SEQUENCE [LARGE SCALE GENOMIC DNA]</scope>
    <source>
        <strain evidence="1 2">2789STDY5608850</strain>
    </source>
</reference>
<dbReference type="Proteomes" id="UP000095651">
    <property type="component" value="Unassembled WGS sequence"/>
</dbReference>
<gene>
    <name evidence="1" type="ORF">ERS852407_04265</name>
</gene>
<protein>
    <submittedName>
        <fullName evidence="1">Uncharacterized protein</fullName>
    </submittedName>
</protein>
<evidence type="ECO:0000313" key="2">
    <source>
        <dbReference type="Proteomes" id="UP000095651"/>
    </source>
</evidence>
<organism evidence="1 2">
    <name type="scientific">Hungatella hathewayi</name>
    <dbReference type="NCBI Taxonomy" id="154046"/>
    <lineage>
        <taxon>Bacteria</taxon>
        <taxon>Bacillati</taxon>
        <taxon>Bacillota</taxon>
        <taxon>Clostridia</taxon>
        <taxon>Lachnospirales</taxon>
        <taxon>Lachnospiraceae</taxon>
        <taxon>Hungatella</taxon>
    </lineage>
</organism>
<proteinExistence type="predicted"/>
<dbReference type="EMBL" id="CYZE01000013">
    <property type="protein sequence ID" value="CUO87796.1"/>
    <property type="molecule type" value="Genomic_DNA"/>
</dbReference>
<evidence type="ECO:0000313" key="1">
    <source>
        <dbReference type="EMBL" id="CUO87796.1"/>
    </source>
</evidence>
<accession>A0A174INP8</accession>
<sequence>MSTTYYIANRKRKKECEEFKKFWEEEWFPEIIDKLYQFCTGTNGEIVNKDLAESITEDKMCGLSCTPLSDTLYEEAFLTVNKSGVFWHKCEVEGVLLNSLEELIKFFSKKANQETYSLEDQNGRVCTLNDLLRELSRK</sequence>
<name>A0A174INP8_9FIRM</name>
<dbReference type="AlphaFoldDB" id="A0A174INP8"/>
<dbReference type="RefSeq" id="WP_055658181.1">
    <property type="nucleotide sequence ID" value="NZ_CABIXC010000013.1"/>
</dbReference>